<dbReference type="AlphaFoldDB" id="A0A9N7UUE0"/>
<keyword evidence="3" id="KW-1185">Reference proteome</keyword>
<reference evidence="2" key="1">
    <citation type="submission" date="2020-03" db="EMBL/GenBank/DDBJ databases">
        <authorList>
            <person name="Weist P."/>
        </authorList>
    </citation>
    <scope>NUCLEOTIDE SEQUENCE</scope>
</reference>
<accession>A0A9N7UUE0</accession>
<dbReference type="Proteomes" id="UP001153269">
    <property type="component" value="Unassembled WGS sequence"/>
</dbReference>
<gene>
    <name evidence="2" type="ORF">PLEPLA_LOCUS26237</name>
</gene>
<evidence type="ECO:0000256" key="1">
    <source>
        <dbReference type="SAM" id="MobiDB-lite"/>
    </source>
</evidence>
<dbReference type="EMBL" id="CADEAL010002135">
    <property type="protein sequence ID" value="CAB1438296.1"/>
    <property type="molecule type" value="Genomic_DNA"/>
</dbReference>
<evidence type="ECO:0000313" key="3">
    <source>
        <dbReference type="Proteomes" id="UP001153269"/>
    </source>
</evidence>
<feature type="compositionally biased region" description="Basic and acidic residues" evidence="1">
    <location>
        <begin position="70"/>
        <end position="107"/>
    </location>
</feature>
<feature type="region of interest" description="Disordered" evidence="1">
    <location>
        <begin position="1"/>
        <end position="114"/>
    </location>
</feature>
<protein>
    <submittedName>
        <fullName evidence="2">Uncharacterized protein</fullName>
    </submittedName>
</protein>
<feature type="compositionally biased region" description="Basic and acidic residues" evidence="1">
    <location>
        <begin position="38"/>
        <end position="51"/>
    </location>
</feature>
<organism evidence="2 3">
    <name type="scientific">Pleuronectes platessa</name>
    <name type="common">European plaice</name>
    <dbReference type="NCBI Taxonomy" id="8262"/>
    <lineage>
        <taxon>Eukaryota</taxon>
        <taxon>Metazoa</taxon>
        <taxon>Chordata</taxon>
        <taxon>Craniata</taxon>
        <taxon>Vertebrata</taxon>
        <taxon>Euteleostomi</taxon>
        <taxon>Actinopterygii</taxon>
        <taxon>Neopterygii</taxon>
        <taxon>Teleostei</taxon>
        <taxon>Neoteleostei</taxon>
        <taxon>Acanthomorphata</taxon>
        <taxon>Carangaria</taxon>
        <taxon>Pleuronectiformes</taxon>
        <taxon>Pleuronectoidei</taxon>
        <taxon>Pleuronectidae</taxon>
        <taxon>Pleuronectes</taxon>
    </lineage>
</organism>
<evidence type="ECO:0000313" key="2">
    <source>
        <dbReference type="EMBL" id="CAB1438296.1"/>
    </source>
</evidence>
<comment type="caution">
    <text evidence="2">The sequence shown here is derived from an EMBL/GenBank/DDBJ whole genome shotgun (WGS) entry which is preliminary data.</text>
</comment>
<proteinExistence type="predicted"/>
<sequence length="114" mass="12647">MLRLIITGGRKAPPPCRPPGAQRRPRPIGGGKSSLQRLRTEEGGQRTEDRGQGGTGAERTRLCSQWVRGQRREDRGGRTEDRGQGTGREDRGQRTEDRGGRTEDRAGGENQGRW</sequence>
<name>A0A9N7UUE0_PLEPL</name>